<dbReference type="InterPro" id="IPR050266">
    <property type="entry name" value="AB_hydrolase_sf"/>
</dbReference>
<keyword evidence="4" id="KW-1185">Reference proteome</keyword>
<proteinExistence type="predicted"/>
<reference evidence="3 4" key="1">
    <citation type="submission" date="2021-06" db="EMBL/GenBank/DDBJ databases">
        <title>Enterococcus alishanensis sp. nov., a novel lactic acid bacterium isolated from fresh coffee beans.</title>
        <authorList>
            <person name="Chen Y.-S."/>
        </authorList>
    </citation>
    <scope>NUCLEOTIDE SEQUENCE [LARGE SCALE GENOMIC DNA]</scope>
    <source>
        <strain evidence="3 4">ALS3</strain>
    </source>
</reference>
<name>A0ABS6TH17_9ENTE</name>
<sequence length="312" mass="35371">MKKNFGMLKKIIIGIILVCVLWILFSNVSKKYEESKYGYPGQLVTVKNEKLHVHTKGTGTNTIVLLPGLGTASPVLDFEPLIDELSKKNKVFVVEPLGYGWSDLTDRERSVENITYEIREAIKKVGVDEPFVLMAHSLSGIYSMYYANKYPSEIKGIVGIDPSLPQTLSYFKETAPSVPNYMGYLAPLGMTKLAVMLDAKDYLPIAKKGVYSEKNLIETKAIISWKLSNKTVVNETNSIQSNSEKTRKLNFPNELPILIFAKERADGNQNIQFYETQIENCVKGEVVPLKGHHYLHWTRYKEITEQTNSFFE</sequence>
<dbReference type="GO" id="GO:0016787">
    <property type="term" value="F:hydrolase activity"/>
    <property type="evidence" value="ECO:0007669"/>
    <property type="project" value="UniProtKB-KW"/>
</dbReference>
<comment type="caution">
    <text evidence="3">The sequence shown here is derived from an EMBL/GenBank/DDBJ whole genome shotgun (WGS) entry which is preliminary data.</text>
</comment>
<gene>
    <name evidence="3" type="ORF">KUA55_15640</name>
</gene>
<evidence type="ECO:0000313" key="4">
    <source>
        <dbReference type="Proteomes" id="UP000774130"/>
    </source>
</evidence>
<dbReference type="RefSeq" id="WP_218327327.1">
    <property type="nucleotide sequence ID" value="NZ_JAHUZB010000007.1"/>
</dbReference>
<dbReference type="PANTHER" id="PTHR43798">
    <property type="entry name" value="MONOACYLGLYCEROL LIPASE"/>
    <property type="match status" value="1"/>
</dbReference>
<evidence type="ECO:0000313" key="3">
    <source>
        <dbReference type="EMBL" id="MBV7392115.1"/>
    </source>
</evidence>
<feature type="domain" description="AB hydrolase-1" evidence="2">
    <location>
        <begin position="62"/>
        <end position="185"/>
    </location>
</feature>
<organism evidence="3 4">
    <name type="scientific">Enterococcus alishanensis</name>
    <dbReference type="NCBI Taxonomy" id="1303817"/>
    <lineage>
        <taxon>Bacteria</taxon>
        <taxon>Bacillati</taxon>
        <taxon>Bacillota</taxon>
        <taxon>Bacilli</taxon>
        <taxon>Lactobacillales</taxon>
        <taxon>Enterococcaceae</taxon>
        <taxon>Enterococcus</taxon>
    </lineage>
</organism>
<dbReference type="Pfam" id="PF00561">
    <property type="entry name" value="Abhydrolase_1"/>
    <property type="match status" value="1"/>
</dbReference>
<dbReference type="PANTHER" id="PTHR43798:SF33">
    <property type="entry name" value="HYDROLASE, PUTATIVE (AFU_ORTHOLOGUE AFUA_2G14860)-RELATED"/>
    <property type="match status" value="1"/>
</dbReference>
<protein>
    <submittedName>
        <fullName evidence="3">Alpha/beta hydrolase</fullName>
    </submittedName>
</protein>
<evidence type="ECO:0000256" key="1">
    <source>
        <dbReference type="SAM" id="Phobius"/>
    </source>
</evidence>
<keyword evidence="1" id="KW-0472">Membrane</keyword>
<keyword evidence="1" id="KW-1133">Transmembrane helix</keyword>
<feature type="transmembrane region" description="Helical" evidence="1">
    <location>
        <begin position="7"/>
        <end position="25"/>
    </location>
</feature>
<keyword evidence="1" id="KW-0812">Transmembrane</keyword>
<dbReference type="InterPro" id="IPR000073">
    <property type="entry name" value="AB_hydrolase_1"/>
</dbReference>
<keyword evidence="3" id="KW-0378">Hydrolase</keyword>
<dbReference type="EMBL" id="JAHUZB010000007">
    <property type="protein sequence ID" value="MBV7392115.1"/>
    <property type="molecule type" value="Genomic_DNA"/>
</dbReference>
<accession>A0ABS6TH17</accession>
<evidence type="ECO:0000259" key="2">
    <source>
        <dbReference type="Pfam" id="PF00561"/>
    </source>
</evidence>
<dbReference type="Proteomes" id="UP000774130">
    <property type="component" value="Unassembled WGS sequence"/>
</dbReference>